<proteinExistence type="predicted"/>
<comment type="caution">
    <text evidence="6">The sequence shown here is derived from an EMBL/GenBank/DDBJ whole genome shotgun (WGS) entry which is preliminary data.</text>
</comment>
<evidence type="ECO:0000256" key="3">
    <source>
        <dbReference type="PROSITE-ProRule" id="PRU10141"/>
    </source>
</evidence>
<feature type="region of interest" description="Disordered" evidence="4">
    <location>
        <begin position="577"/>
        <end position="639"/>
    </location>
</feature>
<protein>
    <submittedName>
        <fullName evidence="6">Pkinase-domain-containing protein</fullName>
    </submittedName>
</protein>
<feature type="compositionally biased region" description="Polar residues" evidence="4">
    <location>
        <begin position="540"/>
        <end position="557"/>
    </location>
</feature>
<dbReference type="OrthoDB" id="1738954at2759"/>
<feature type="compositionally biased region" description="Low complexity" evidence="4">
    <location>
        <begin position="400"/>
        <end position="416"/>
    </location>
</feature>
<evidence type="ECO:0000256" key="2">
    <source>
        <dbReference type="ARBA" id="ARBA00022840"/>
    </source>
</evidence>
<dbReference type="Pfam" id="PF00069">
    <property type="entry name" value="Pkinase"/>
    <property type="match status" value="1"/>
</dbReference>
<dbReference type="PROSITE" id="PS00108">
    <property type="entry name" value="PROTEIN_KINASE_ST"/>
    <property type="match status" value="1"/>
</dbReference>
<feature type="region of interest" description="Disordered" evidence="4">
    <location>
        <begin position="355"/>
        <end position="473"/>
    </location>
</feature>
<dbReference type="InterPro" id="IPR011009">
    <property type="entry name" value="Kinase-like_dom_sf"/>
</dbReference>
<keyword evidence="1 3" id="KW-0547">Nucleotide-binding</keyword>
<feature type="domain" description="Protein kinase" evidence="5">
    <location>
        <begin position="51"/>
        <end position="353"/>
    </location>
</feature>
<dbReference type="GO" id="GO:0005524">
    <property type="term" value="F:ATP binding"/>
    <property type="evidence" value="ECO:0007669"/>
    <property type="project" value="UniProtKB-UniRule"/>
</dbReference>
<dbReference type="PROSITE" id="PS50011">
    <property type="entry name" value="PROTEIN_KINASE_DOM"/>
    <property type="match status" value="1"/>
</dbReference>
<evidence type="ECO:0000256" key="1">
    <source>
        <dbReference type="ARBA" id="ARBA00022741"/>
    </source>
</evidence>
<dbReference type="InterPro" id="IPR008271">
    <property type="entry name" value="Ser/Thr_kinase_AS"/>
</dbReference>
<dbReference type="FunFam" id="1.10.510.10:FF:001966">
    <property type="entry name" value="Uncharacterized protein"/>
    <property type="match status" value="1"/>
</dbReference>
<dbReference type="InterPro" id="IPR000719">
    <property type="entry name" value="Prot_kinase_dom"/>
</dbReference>
<feature type="compositionally biased region" description="Low complexity" evidence="4">
    <location>
        <begin position="521"/>
        <end position="539"/>
    </location>
</feature>
<dbReference type="SMART" id="SM00220">
    <property type="entry name" value="S_TKc"/>
    <property type="match status" value="1"/>
</dbReference>
<gene>
    <name evidence="6" type="ORF">DM01DRAFT_1337191</name>
</gene>
<dbReference type="EMBL" id="MCGT01000020">
    <property type="protein sequence ID" value="ORX51691.1"/>
    <property type="molecule type" value="Genomic_DNA"/>
</dbReference>
<keyword evidence="6" id="KW-0418">Kinase</keyword>
<dbReference type="Proteomes" id="UP000242146">
    <property type="component" value="Unassembled WGS sequence"/>
</dbReference>
<keyword evidence="7" id="KW-1185">Reference proteome</keyword>
<dbReference type="GO" id="GO:0004672">
    <property type="term" value="F:protein kinase activity"/>
    <property type="evidence" value="ECO:0007669"/>
    <property type="project" value="InterPro"/>
</dbReference>
<name>A0A1X2GE30_9FUNG</name>
<dbReference type="AlphaFoldDB" id="A0A1X2GE30"/>
<evidence type="ECO:0000313" key="7">
    <source>
        <dbReference type="Proteomes" id="UP000242146"/>
    </source>
</evidence>
<feature type="compositionally biased region" description="Low complexity" evidence="4">
    <location>
        <begin position="358"/>
        <end position="367"/>
    </location>
</feature>
<dbReference type="Gene3D" id="3.30.200.20">
    <property type="entry name" value="Phosphorylase Kinase, domain 1"/>
    <property type="match status" value="1"/>
</dbReference>
<dbReference type="PANTHER" id="PTHR24347">
    <property type="entry name" value="SERINE/THREONINE-PROTEIN KINASE"/>
    <property type="match status" value="1"/>
</dbReference>
<feature type="region of interest" description="Disordered" evidence="4">
    <location>
        <begin position="501"/>
        <end position="559"/>
    </location>
</feature>
<keyword evidence="2 3" id="KW-0067">ATP-binding</keyword>
<evidence type="ECO:0000313" key="6">
    <source>
        <dbReference type="EMBL" id="ORX51691.1"/>
    </source>
</evidence>
<evidence type="ECO:0000256" key="4">
    <source>
        <dbReference type="SAM" id="MobiDB-lite"/>
    </source>
</evidence>
<dbReference type="Gene3D" id="1.10.510.10">
    <property type="entry name" value="Transferase(Phosphotransferase) domain 1"/>
    <property type="match status" value="1"/>
</dbReference>
<dbReference type="PROSITE" id="PS00107">
    <property type="entry name" value="PROTEIN_KINASE_ATP"/>
    <property type="match status" value="1"/>
</dbReference>
<organism evidence="6 7">
    <name type="scientific">Hesseltinella vesiculosa</name>
    <dbReference type="NCBI Taxonomy" id="101127"/>
    <lineage>
        <taxon>Eukaryota</taxon>
        <taxon>Fungi</taxon>
        <taxon>Fungi incertae sedis</taxon>
        <taxon>Mucoromycota</taxon>
        <taxon>Mucoromycotina</taxon>
        <taxon>Mucoromycetes</taxon>
        <taxon>Mucorales</taxon>
        <taxon>Cunninghamellaceae</taxon>
        <taxon>Hesseltinella</taxon>
    </lineage>
</organism>
<feature type="compositionally biased region" description="Polar residues" evidence="4">
    <location>
        <begin position="605"/>
        <end position="614"/>
    </location>
</feature>
<accession>A0A1X2GE30</accession>
<feature type="binding site" evidence="3">
    <location>
        <position position="84"/>
    </location>
    <ligand>
        <name>ATP</name>
        <dbReference type="ChEBI" id="CHEBI:30616"/>
    </ligand>
</feature>
<dbReference type="STRING" id="101127.A0A1X2GE30"/>
<keyword evidence="6" id="KW-0808">Transferase</keyword>
<dbReference type="SUPFAM" id="SSF56112">
    <property type="entry name" value="Protein kinase-like (PK-like)"/>
    <property type="match status" value="1"/>
</dbReference>
<dbReference type="InterPro" id="IPR017441">
    <property type="entry name" value="Protein_kinase_ATP_BS"/>
</dbReference>
<reference evidence="6 7" key="1">
    <citation type="submission" date="2016-07" db="EMBL/GenBank/DDBJ databases">
        <title>Pervasive Adenine N6-methylation of Active Genes in Fungi.</title>
        <authorList>
            <consortium name="DOE Joint Genome Institute"/>
            <person name="Mondo S.J."/>
            <person name="Dannebaum R.O."/>
            <person name="Kuo R.C."/>
            <person name="Labutti K."/>
            <person name="Haridas S."/>
            <person name="Kuo A."/>
            <person name="Salamov A."/>
            <person name="Ahrendt S.R."/>
            <person name="Lipzen A."/>
            <person name="Sullivan W."/>
            <person name="Andreopoulos W.B."/>
            <person name="Clum A."/>
            <person name="Lindquist E."/>
            <person name="Daum C."/>
            <person name="Ramamoorthy G.K."/>
            <person name="Gryganskyi A."/>
            <person name="Culley D."/>
            <person name="Magnuson J.K."/>
            <person name="James T.Y."/>
            <person name="O'Malley M.A."/>
            <person name="Stajich J.E."/>
            <person name="Spatafora J.W."/>
            <person name="Visel A."/>
            <person name="Grigoriev I.V."/>
        </authorList>
    </citation>
    <scope>NUCLEOTIDE SEQUENCE [LARGE SCALE GENOMIC DNA]</scope>
    <source>
        <strain evidence="6 7">NRRL 3301</strain>
    </source>
</reference>
<sequence>MDILRNIFKNKKVFKLSGEEKKEVNEAASLFVKQRLSKKTQLPNYPNLDRYELITKVGDGAFSVVYEAHDKKSDQLVAVKIAVKHELSEKNNLHLHPNVKKRTKVTERANIMKEVQIMRGVNHPNIVKLVDCSESKDYYYMVLELCSGGELFQQIVKMTYFSEDLSRHVIYQVASAVRYLHEECGVVHRDIKPENILFETIPIIPSKKPKIVFMDEEKEDEGEFIFGKGGGGIGQVKLADFGLSKVIWDTNTKTPVGTAGYTAPEIVTTQTYSKSVDMWAIGCVLYTMLCGFPPFYDESIRALTSKVIKGQYTFLSPWWDPVSKPAKNLVTHLLCVDPNERYTIDEFFEHPWIKSHHSPPSSSASSRSSDHVGHRKPRTRDTREMAMQNAARKARHQNGSPPSITSTPASSVASSPNITPQHESHKGLADATAVATQEPAAETVKDAQEQEDEQSNIDDILPLQTPSGGAKRQDLFTPGFATLKEILDITYAVQRMGEESPQHLEIDTESNLGDDDDSILTDDNASSCSRRTRSTSTSTQNRGEPSSAASILSTSMPRTDGFTDELIARAEKLALSGKGYAHATSPRSSTSKSRHGHSLSLGDAQHSQTLNTPASHRKKHAFKLSLDQASLLKKRNHPS</sequence>
<evidence type="ECO:0000259" key="5">
    <source>
        <dbReference type="PROSITE" id="PS50011"/>
    </source>
</evidence>